<evidence type="ECO:0000259" key="1">
    <source>
        <dbReference type="Pfam" id="PF07734"/>
    </source>
</evidence>
<accession>A0A2N9G9V1</accession>
<dbReference type="EMBL" id="OIVN01001662">
    <property type="protein sequence ID" value="SPC96342.1"/>
    <property type="molecule type" value="Genomic_DNA"/>
</dbReference>
<dbReference type="InterPro" id="IPR006527">
    <property type="entry name" value="F-box-assoc_dom_typ1"/>
</dbReference>
<name>A0A2N9G9V1_FAGSY</name>
<gene>
    <name evidence="2" type="ORF">FSB_LOCUS24224</name>
</gene>
<organism evidence="2">
    <name type="scientific">Fagus sylvatica</name>
    <name type="common">Beechnut</name>
    <dbReference type="NCBI Taxonomy" id="28930"/>
    <lineage>
        <taxon>Eukaryota</taxon>
        <taxon>Viridiplantae</taxon>
        <taxon>Streptophyta</taxon>
        <taxon>Embryophyta</taxon>
        <taxon>Tracheophyta</taxon>
        <taxon>Spermatophyta</taxon>
        <taxon>Magnoliopsida</taxon>
        <taxon>eudicotyledons</taxon>
        <taxon>Gunneridae</taxon>
        <taxon>Pentapetalae</taxon>
        <taxon>rosids</taxon>
        <taxon>fabids</taxon>
        <taxon>Fagales</taxon>
        <taxon>Fagaceae</taxon>
        <taxon>Fagus</taxon>
    </lineage>
</organism>
<sequence>MPWSCSEMYLNGTYHSLACKSILAFDMSHEVFRWIALPDLGNLRDASTKESFNVLDSCIAVIVHVVEGVEKSFDIWVMREYGVEESWTKQFKIGPISGVDRPLGFGNNGNLLLVDHKGKVVSCDSNTHEIKNLNIRGVPLSLQTPLKY</sequence>
<evidence type="ECO:0000313" key="2">
    <source>
        <dbReference type="EMBL" id="SPC96342.1"/>
    </source>
</evidence>
<protein>
    <recommendedName>
        <fullName evidence="1">F-box associated beta-propeller type 1 domain-containing protein</fullName>
    </recommendedName>
</protein>
<dbReference type="Pfam" id="PF07734">
    <property type="entry name" value="FBA_1"/>
    <property type="match status" value="1"/>
</dbReference>
<feature type="domain" description="F-box associated beta-propeller type 1" evidence="1">
    <location>
        <begin position="7"/>
        <end position="129"/>
    </location>
</feature>
<proteinExistence type="predicted"/>
<reference evidence="2" key="1">
    <citation type="submission" date="2018-02" db="EMBL/GenBank/DDBJ databases">
        <authorList>
            <person name="Cohen D.B."/>
            <person name="Kent A.D."/>
        </authorList>
    </citation>
    <scope>NUCLEOTIDE SEQUENCE</scope>
</reference>
<dbReference type="AlphaFoldDB" id="A0A2N9G9V1"/>